<evidence type="ECO:0000313" key="1">
    <source>
        <dbReference type="EMBL" id="MDV7266621.1"/>
    </source>
</evidence>
<dbReference type="EMBL" id="JAWLUP010000053">
    <property type="protein sequence ID" value="MDV7266621.1"/>
    <property type="molecule type" value="Genomic_DNA"/>
</dbReference>
<accession>A0AAE4V0N0</accession>
<dbReference type="AlphaFoldDB" id="A0AAE4V0N0"/>
<comment type="caution">
    <text evidence="1">The sequence shown here is derived from an EMBL/GenBank/DDBJ whole genome shotgun (WGS) entry which is preliminary data.</text>
</comment>
<organism evidence="1 2">
    <name type="scientific">Rhodococcus oxybenzonivorans</name>
    <dbReference type="NCBI Taxonomy" id="1990687"/>
    <lineage>
        <taxon>Bacteria</taxon>
        <taxon>Bacillati</taxon>
        <taxon>Actinomycetota</taxon>
        <taxon>Actinomycetes</taxon>
        <taxon>Mycobacteriales</taxon>
        <taxon>Nocardiaceae</taxon>
        <taxon>Rhodococcus</taxon>
    </lineage>
</organism>
<gene>
    <name evidence="1" type="ORF">R4315_19020</name>
</gene>
<protein>
    <submittedName>
        <fullName evidence="1">Uncharacterized protein</fullName>
    </submittedName>
</protein>
<evidence type="ECO:0000313" key="2">
    <source>
        <dbReference type="Proteomes" id="UP001185863"/>
    </source>
</evidence>
<proteinExistence type="predicted"/>
<sequence>MKSTISDEDFGFFVERVPYARNARHGFDLGKRPDNAGYALGGHFQDDADFQQ</sequence>
<dbReference type="Proteomes" id="UP001185863">
    <property type="component" value="Unassembled WGS sequence"/>
</dbReference>
<name>A0AAE4V0N0_9NOCA</name>
<reference evidence="1" key="1">
    <citation type="submission" date="2023-10" db="EMBL/GenBank/DDBJ databases">
        <title>Development of a sustainable strategy for remediation of hydrocarbon-contaminated territories based on the waste exchange concept.</title>
        <authorList>
            <person name="Krivoruchko A."/>
        </authorList>
    </citation>
    <scope>NUCLEOTIDE SEQUENCE</scope>
    <source>
        <strain evidence="1">IEGM 68</strain>
    </source>
</reference>